<name>A0A8J7S0E6_9PROT</name>
<keyword evidence="2" id="KW-1133">Transmembrane helix</keyword>
<dbReference type="Gene3D" id="1.10.260.40">
    <property type="entry name" value="lambda repressor-like DNA-binding domains"/>
    <property type="match status" value="1"/>
</dbReference>
<feature type="region of interest" description="Disordered" evidence="1">
    <location>
        <begin position="168"/>
        <end position="482"/>
    </location>
</feature>
<feature type="transmembrane region" description="Helical" evidence="2">
    <location>
        <begin position="119"/>
        <end position="139"/>
    </location>
</feature>
<evidence type="ECO:0000256" key="1">
    <source>
        <dbReference type="SAM" id="MobiDB-lite"/>
    </source>
</evidence>
<evidence type="ECO:0000313" key="5">
    <source>
        <dbReference type="Proteomes" id="UP000672602"/>
    </source>
</evidence>
<keyword evidence="2" id="KW-0472">Membrane</keyword>
<sequence>MARMPHETIQQDSTQDAERSRPKVGEVLRSRRLSRDEGLREVAQKLRIRYPYLEAIEEGRLSELPGPTYAIGFVRAYADYLGLTTEDVVARFKAESRQLESRSELVFPEPLPGSRVPGFALLLVAIMLGGMVYGGWLYVSGQDRPIAEIIPAVPERLAALINDVSGQISDVPAPPPGTETPAEDGTAPADSAPDAGTGADVRMDAETGAGASSGAGGNESWPGAQPQADQMAGQTGETTSESAPASGAEDAARPTTGGAVDGSGTAAPQAGTGETETTRADGPQPGTTEGVAADDAEAPASGQVATGQAPAAEAAATGESTVAQSTAPQPTTPQPTIRSGQENATAAANGEAASTAESGAPDGPAPRTAAEAEENVAAIAEVTSEPLDPPASASNQPTSNQPAGTAPDPGAPASGGVPAGNTPTQVTSTQGTPSQDGVPQQGGASQGGTTETASAELPAVPENDSAGDQIAPAAGSGGQVYGAAPDQSRVTLTARVASWVEVSGPAGQTLMARLLRAGETYRVPDEAGVTLVTGNAGGLEILVDGERAPDIGPLGAVRRNVVLDPAKLKAGVAVGG</sequence>
<dbReference type="InterPro" id="IPR025194">
    <property type="entry name" value="RodZ-like_C"/>
</dbReference>
<accession>A0A8J7S0E6</accession>
<dbReference type="EMBL" id="JAGMWN010000002">
    <property type="protein sequence ID" value="MBP5856394.1"/>
    <property type="molecule type" value="Genomic_DNA"/>
</dbReference>
<reference evidence="4" key="1">
    <citation type="submission" date="2021-04" db="EMBL/GenBank/DDBJ databases">
        <authorList>
            <person name="Zhang D.-C."/>
        </authorList>
    </citation>
    <scope>NUCLEOTIDE SEQUENCE</scope>
    <source>
        <strain evidence="4">CGMCC 1.15697</strain>
    </source>
</reference>
<dbReference type="Pfam" id="PF13413">
    <property type="entry name" value="HTH_25"/>
    <property type="match status" value="1"/>
</dbReference>
<feature type="compositionally biased region" description="Low complexity" evidence="1">
    <location>
        <begin position="343"/>
        <end position="360"/>
    </location>
</feature>
<feature type="domain" description="Cytoskeleton protein RodZ-like C-terminal" evidence="3">
    <location>
        <begin position="491"/>
        <end position="552"/>
    </location>
</feature>
<protein>
    <submittedName>
        <fullName evidence="4">DUF4115 domain-containing protein</fullName>
    </submittedName>
</protein>
<organism evidence="4 5">
    <name type="scientific">Marivibrio halodurans</name>
    <dbReference type="NCBI Taxonomy" id="2039722"/>
    <lineage>
        <taxon>Bacteria</taxon>
        <taxon>Pseudomonadati</taxon>
        <taxon>Pseudomonadota</taxon>
        <taxon>Alphaproteobacteria</taxon>
        <taxon>Rhodospirillales</taxon>
        <taxon>Rhodospirillaceae</taxon>
        <taxon>Marivibrio</taxon>
    </lineage>
</organism>
<feature type="compositionally biased region" description="Basic and acidic residues" evidence="1">
    <location>
        <begin position="16"/>
        <end position="25"/>
    </location>
</feature>
<dbReference type="PANTHER" id="PTHR34475">
    <property type="match status" value="1"/>
</dbReference>
<proteinExistence type="predicted"/>
<feature type="compositionally biased region" description="Polar residues" evidence="1">
    <location>
        <begin position="232"/>
        <end position="243"/>
    </location>
</feature>
<keyword evidence="2" id="KW-0812">Transmembrane</keyword>
<gene>
    <name evidence="4" type="ORF">KAJ83_05205</name>
</gene>
<dbReference type="InterPro" id="IPR010982">
    <property type="entry name" value="Lambda_DNA-bd_dom_sf"/>
</dbReference>
<evidence type="ECO:0000259" key="3">
    <source>
        <dbReference type="Pfam" id="PF13464"/>
    </source>
</evidence>
<evidence type="ECO:0000313" key="4">
    <source>
        <dbReference type="EMBL" id="MBP5856394.1"/>
    </source>
</evidence>
<feature type="compositionally biased region" description="Low complexity" evidence="1">
    <location>
        <begin position="303"/>
        <end position="329"/>
    </location>
</feature>
<dbReference type="AlphaFoldDB" id="A0A8J7S0E6"/>
<evidence type="ECO:0000256" key="2">
    <source>
        <dbReference type="SAM" id="Phobius"/>
    </source>
</evidence>
<dbReference type="Pfam" id="PF13464">
    <property type="entry name" value="RodZ_C"/>
    <property type="match status" value="1"/>
</dbReference>
<feature type="compositionally biased region" description="Polar residues" evidence="1">
    <location>
        <begin position="392"/>
        <end position="401"/>
    </location>
</feature>
<dbReference type="RefSeq" id="WP_210680972.1">
    <property type="nucleotide sequence ID" value="NZ_JAGMWN010000002.1"/>
</dbReference>
<comment type="caution">
    <text evidence="4">The sequence shown here is derived from an EMBL/GenBank/DDBJ whole genome shotgun (WGS) entry which is preliminary data.</text>
</comment>
<dbReference type="GO" id="GO:0003677">
    <property type="term" value="F:DNA binding"/>
    <property type="evidence" value="ECO:0007669"/>
    <property type="project" value="InterPro"/>
</dbReference>
<feature type="compositionally biased region" description="Low complexity" evidence="1">
    <location>
        <begin position="402"/>
        <end position="420"/>
    </location>
</feature>
<dbReference type="Proteomes" id="UP000672602">
    <property type="component" value="Unassembled WGS sequence"/>
</dbReference>
<feature type="compositionally biased region" description="Polar residues" evidence="1">
    <location>
        <begin position="421"/>
        <end position="438"/>
    </location>
</feature>
<dbReference type="InterPro" id="IPR050400">
    <property type="entry name" value="Bact_Cytoskel_RodZ"/>
</dbReference>
<feature type="region of interest" description="Disordered" evidence="1">
    <location>
        <begin position="1"/>
        <end position="25"/>
    </location>
</feature>
<keyword evidence="5" id="KW-1185">Reference proteome</keyword>
<dbReference type="PANTHER" id="PTHR34475:SF1">
    <property type="entry name" value="CYTOSKELETON PROTEIN RODZ"/>
    <property type="match status" value="1"/>
</dbReference>